<dbReference type="EMBL" id="MK072391">
    <property type="protein sequence ID" value="AYV83590.1"/>
    <property type="molecule type" value="Genomic_DNA"/>
</dbReference>
<feature type="transmembrane region" description="Helical" evidence="2">
    <location>
        <begin position="110"/>
        <end position="130"/>
    </location>
</feature>
<name>A0A3G5A8J2_9VIRU</name>
<feature type="compositionally biased region" description="Pro residues" evidence="1">
    <location>
        <begin position="90"/>
        <end position="105"/>
    </location>
</feature>
<keyword evidence="2" id="KW-1133">Transmembrane helix</keyword>
<sequence>MASILHLLAATNKAAANVSRSASVRKEEGGLDGSYQMEPAENLDNDRKDEEEYTVEFLSAKGDEKRTERIDDVVPAEPVPVVPIADPPVVSEPPIPPPTPPPTKPPYQNIAIPLSILAIIATIIGGIAIIRRNYKKN</sequence>
<keyword evidence="2" id="KW-0472">Membrane</keyword>
<gene>
    <name evidence="3" type="ORF">Hyperionvirus9_7</name>
</gene>
<feature type="region of interest" description="Disordered" evidence="1">
    <location>
        <begin position="15"/>
        <end position="49"/>
    </location>
</feature>
<reference evidence="3" key="1">
    <citation type="submission" date="2018-10" db="EMBL/GenBank/DDBJ databases">
        <title>Hidden diversity of soil giant viruses.</title>
        <authorList>
            <person name="Schulz F."/>
            <person name="Alteio L."/>
            <person name="Goudeau D."/>
            <person name="Ryan E.M."/>
            <person name="Malmstrom R.R."/>
            <person name="Blanchard J."/>
            <person name="Woyke T."/>
        </authorList>
    </citation>
    <scope>NUCLEOTIDE SEQUENCE</scope>
    <source>
        <strain evidence="3">HYV1</strain>
    </source>
</reference>
<accession>A0A3G5A8J2</accession>
<feature type="compositionally biased region" description="Basic and acidic residues" evidence="1">
    <location>
        <begin position="62"/>
        <end position="72"/>
    </location>
</feature>
<evidence type="ECO:0000256" key="1">
    <source>
        <dbReference type="SAM" id="MobiDB-lite"/>
    </source>
</evidence>
<organism evidence="3">
    <name type="scientific">Hyperionvirus sp</name>
    <dbReference type="NCBI Taxonomy" id="2487770"/>
    <lineage>
        <taxon>Viruses</taxon>
        <taxon>Varidnaviria</taxon>
        <taxon>Bamfordvirae</taxon>
        <taxon>Nucleocytoviricota</taxon>
        <taxon>Megaviricetes</taxon>
        <taxon>Imitervirales</taxon>
        <taxon>Mimiviridae</taxon>
        <taxon>Klosneuvirinae</taxon>
    </lineage>
</organism>
<protein>
    <submittedName>
        <fullName evidence="3">Uncharacterized protein</fullName>
    </submittedName>
</protein>
<feature type="region of interest" description="Disordered" evidence="1">
    <location>
        <begin position="62"/>
        <end position="106"/>
    </location>
</feature>
<proteinExistence type="predicted"/>
<evidence type="ECO:0000313" key="3">
    <source>
        <dbReference type="EMBL" id="AYV83590.1"/>
    </source>
</evidence>
<evidence type="ECO:0000256" key="2">
    <source>
        <dbReference type="SAM" id="Phobius"/>
    </source>
</evidence>
<keyword evidence="2" id="KW-0812">Transmembrane</keyword>